<accession>A0A2S2QHE8</accession>
<name>A0A2S2QHE8_9HEMI</name>
<proteinExistence type="predicted"/>
<reference evidence="2" key="1">
    <citation type="submission" date="2018-04" db="EMBL/GenBank/DDBJ databases">
        <title>Transcriptome assembly of Sipha flava.</title>
        <authorList>
            <person name="Scully E.D."/>
            <person name="Geib S.M."/>
            <person name="Palmer N.A."/>
            <person name="Koch K."/>
            <person name="Bradshaw J."/>
            <person name="Heng-Moss T."/>
            <person name="Sarath G."/>
        </authorList>
    </citation>
    <scope>NUCLEOTIDE SEQUENCE</scope>
</reference>
<feature type="compositionally biased region" description="Basic and acidic residues" evidence="1">
    <location>
        <begin position="98"/>
        <end position="108"/>
    </location>
</feature>
<feature type="region of interest" description="Disordered" evidence="1">
    <location>
        <begin position="62"/>
        <end position="118"/>
    </location>
</feature>
<evidence type="ECO:0000256" key="1">
    <source>
        <dbReference type="SAM" id="MobiDB-lite"/>
    </source>
</evidence>
<protein>
    <submittedName>
        <fullName evidence="2">Uncharacterized protein</fullName>
    </submittedName>
</protein>
<sequence>MTVRAAGAVRRATFRGGCWGEVGRRPRCQRSNATNGRTFRRASRYCVSVRRARVGVVGVGARAGRRNGGTHGVSGTTAAAAATDGRTDGRGRGNGGRRVLERAPDAPRRRTPPPPPVT</sequence>
<organism evidence="2">
    <name type="scientific">Sipha flava</name>
    <name type="common">yellow sugarcane aphid</name>
    <dbReference type="NCBI Taxonomy" id="143950"/>
    <lineage>
        <taxon>Eukaryota</taxon>
        <taxon>Metazoa</taxon>
        <taxon>Ecdysozoa</taxon>
        <taxon>Arthropoda</taxon>
        <taxon>Hexapoda</taxon>
        <taxon>Insecta</taxon>
        <taxon>Pterygota</taxon>
        <taxon>Neoptera</taxon>
        <taxon>Paraneoptera</taxon>
        <taxon>Hemiptera</taxon>
        <taxon>Sternorrhyncha</taxon>
        <taxon>Aphidomorpha</taxon>
        <taxon>Aphidoidea</taxon>
        <taxon>Aphididae</taxon>
        <taxon>Sipha</taxon>
    </lineage>
</organism>
<dbReference type="AlphaFoldDB" id="A0A2S2QHE8"/>
<feature type="compositionally biased region" description="Low complexity" evidence="1">
    <location>
        <begin position="73"/>
        <end position="84"/>
    </location>
</feature>
<evidence type="ECO:0000313" key="2">
    <source>
        <dbReference type="EMBL" id="MBY76940.1"/>
    </source>
</evidence>
<dbReference type="EMBL" id="GGMS01007737">
    <property type="protein sequence ID" value="MBY76940.1"/>
    <property type="molecule type" value="Transcribed_RNA"/>
</dbReference>
<gene>
    <name evidence="2" type="ORF">g.21663</name>
</gene>